<protein>
    <submittedName>
        <fullName evidence="2">Uncharacterized protein</fullName>
    </submittedName>
</protein>
<dbReference type="WBParaSite" id="ES5_v2.g7878.t1">
    <property type="protein sequence ID" value="ES5_v2.g7878.t1"/>
    <property type="gene ID" value="ES5_v2.g7878"/>
</dbReference>
<proteinExistence type="predicted"/>
<accession>A0AC34GTC2</accession>
<organism evidence="1 2">
    <name type="scientific">Panagrolaimus sp. ES5</name>
    <dbReference type="NCBI Taxonomy" id="591445"/>
    <lineage>
        <taxon>Eukaryota</taxon>
        <taxon>Metazoa</taxon>
        <taxon>Ecdysozoa</taxon>
        <taxon>Nematoda</taxon>
        <taxon>Chromadorea</taxon>
        <taxon>Rhabditida</taxon>
        <taxon>Tylenchina</taxon>
        <taxon>Panagrolaimomorpha</taxon>
        <taxon>Panagrolaimoidea</taxon>
        <taxon>Panagrolaimidae</taxon>
        <taxon>Panagrolaimus</taxon>
    </lineage>
</organism>
<dbReference type="Proteomes" id="UP000887579">
    <property type="component" value="Unplaced"/>
</dbReference>
<reference evidence="2" key="1">
    <citation type="submission" date="2022-11" db="UniProtKB">
        <authorList>
            <consortium name="WormBaseParasite"/>
        </authorList>
    </citation>
    <scope>IDENTIFICATION</scope>
</reference>
<evidence type="ECO:0000313" key="2">
    <source>
        <dbReference type="WBParaSite" id="ES5_v2.g7878.t1"/>
    </source>
</evidence>
<name>A0AC34GTC2_9BILA</name>
<sequence length="795" mass="91289">MMDNYFWLSIDNDDEEFMALVNGTGVRIEVIVVSCKTQEINRQLSLKNCNSKTFVEKIRFLFKDSFKTVILNLFDLDAHAYFSSNLEFREAVREEFKAINVHHVFLSADIITFSTSLIAANINVKKGETVLILQSPPLSNVLASELTLTGSGYHISNRREIIADNLTADGIVGNLNPKGIISCYSLPPTVPVTNGLLKNKNFFEFKQINDIHVPKFLVEWTKWLMNKNCKKYFVMPHCTAHYCVSLLSNEKMYSLLHVKCKDDVPTSKTKEISKLYTKVYLAHAANNQKEFALEEKCHRNKITLMVDDESFPTCKIEPIMLPMVQQLPQKLDKIVRKKIPVVGFFDQTSVICIAENNKSNYNFLEAWNGSNLVKILGEFGNEVVISFDKDEPTYCKDAMEAFSTKPTFCVHDLISIISMPPEADKIQSSVLWNFKIVKDEENPVLLKFRTLHEDGQNRAASPAFLLALILKQHVKAIRVETGVKPEALGFCLFLSQCDNVQKTRVQEQLEEVCRLLKIIISKSSAMSSKRRFNGEEEINQAKRARREKENSSYIPSRNHDFDRNSLLKDYGERNNNLTATFDGRESLTNHHHQNIQKPKTIVNGEIKGNVIKREVVGGSESSSTVKPSSKPAEKLPVKLDLTQKLSNFEKLSLDDIQNMEIRKLLKILSETILPTKSYVEKFPPLHTEADLQNNFSREIEYYNVYTTSFRVVVKVENDIKSYVDRYNNAKGNPEKQKVSYFISDELEQKIKNYVLQFYHDPNYHEKRRSVANMIVALKLLRRQQSDYVKLHPFVE</sequence>
<evidence type="ECO:0000313" key="1">
    <source>
        <dbReference type="Proteomes" id="UP000887579"/>
    </source>
</evidence>